<dbReference type="SUPFAM" id="SSF56235">
    <property type="entry name" value="N-terminal nucleophile aminohydrolases (Ntn hydrolases)"/>
    <property type="match status" value="1"/>
</dbReference>
<evidence type="ECO:0000256" key="1">
    <source>
        <dbReference type="ARBA" id="ARBA00005187"/>
    </source>
</evidence>
<dbReference type="Pfam" id="PF00733">
    <property type="entry name" value="Asn_synthase"/>
    <property type="match status" value="1"/>
</dbReference>
<comment type="caution">
    <text evidence="11">The sequence shown here is derived from an EMBL/GenBank/DDBJ whole genome shotgun (WGS) entry which is preliminary data.</text>
</comment>
<gene>
    <name evidence="11" type="ORF">B7H23_13365</name>
</gene>
<dbReference type="AlphaFoldDB" id="A0A231UTM6"/>
<sequence>MCGIAGEIRFDGEWADTAAVGRMVSSMHSRGPNGSGLVGHGRAAFGHRRLKIIDLSEKAQQPMVDPALGLTIVFNGCIYNYPELRGELEGLGYSFFSTGDTEVILKAFHAWGEDCVDRFHGMFAFCIYNRDTGEAVMARDRFGIKPLYFSRQGKRLRFASTLPALLAAGDIDTSIDRDALHNYMSFHAVVPPPRTILNGVRKLPPATIRRIDANGKETDRLYWQPPYTRRAEDSGLSFNDWRDRVLDALRLAVQRRMVADVPVGVLLSGGVDSSVIVGLLAEQGQHDLKTFSIGFEEAHGEKGDEFQYSDLIASHFGTDHNQIFVPSADLINELPDTIHAMSEPMVSYDNVGFFLLSREVSKQIRVVQSGQGADEVFAGYHWYPPLMNSNDVVSDYAKVFFDRDQAKMATHLSDDWLAETDASRELVRAHLMAGDADTPVDRALRLDSQIMLVDDPVKRVDNMTMAWGLEARVPFLDHELVELAATIPPEHKLAHGGKGVLKEAARLVIPSEVIDRKKGYFPVPALKYISGPYLEMVQDALSSQAAKDRGLFRQSYLDDLFTNPTDHITPLRGSELWQVALLEMWLQSHGAGSA</sequence>
<evidence type="ECO:0000313" key="12">
    <source>
        <dbReference type="Proteomes" id="UP000215405"/>
    </source>
</evidence>
<dbReference type="NCBIfam" id="TIGR03104">
    <property type="entry name" value="trio_amidotrans"/>
    <property type="match status" value="1"/>
</dbReference>
<evidence type="ECO:0000256" key="3">
    <source>
        <dbReference type="ARBA" id="ARBA00012737"/>
    </source>
</evidence>
<keyword evidence="6 8" id="KW-0315">Glutamine amidotransferase</keyword>
<evidence type="ECO:0000259" key="10">
    <source>
        <dbReference type="PROSITE" id="PS51278"/>
    </source>
</evidence>
<dbReference type="PIRSF" id="PIRSF001589">
    <property type="entry name" value="Asn_synthetase_glu-h"/>
    <property type="match status" value="1"/>
</dbReference>
<dbReference type="InterPro" id="IPR001962">
    <property type="entry name" value="Asn_synthase"/>
</dbReference>
<evidence type="ECO:0000313" key="11">
    <source>
        <dbReference type="EMBL" id="OXS99180.1"/>
    </source>
</evidence>
<dbReference type="Pfam" id="PF13537">
    <property type="entry name" value="GATase_7"/>
    <property type="match status" value="1"/>
</dbReference>
<evidence type="ECO:0000256" key="7">
    <source>
        <dbReference type="ARBA" id="ARBA00048741"/>
    </source>
</evidence>
<feature type="binding site" evidence="9">
    <location>
        <position position="266"/>
    </location>
    <ligand>
        <name>ATP</name>
        <dbReference type="ChEBI" id="CHEBI:30616"/>
    </ligand>
</feature>
<evidence type="ECO:0000256" key="9">
    <source>
        <dbReference type="PIRSR" id="PIRSR001589-2"/>
    </source>
</evidence>
<dbReference type="InterPro" id="IPR029055">
    <property type="entry name" value="Ntn_hydrolases_N"/>
</dbReference>
<dbReference type="Gene3D" id="3.60.20.10">
    <property type="entry name" value="Glutamine Phosphoribosylpyrophosphate, subunit 1, domain 1"/>
    <property type="match status" value="1"/>
</dbReference>
<accession>A0A231UTM6</accession>
<protein>
    <recommendedName>
        <fullName evidence="3">asparagine synthase (glutamine-hydrolyzing)</fullName>
        <ecNumber evidence="3">6.3.5.4</ecNumber>
    </recommendedName>
</protein>
<dbReference type="RefSeq" id="WP_094077965.1">
    <property type="nucleotide sequence ID" value="NZ_NBYO01000003.1"/>
</dbReference>
<dbReference type="PANTHER" id="PTHR43284">
    <property type="entry name" value="ASPARAGINE SYNTHETASE (GLUTAMINE-HYDROLYZING)"/>
    <property type="match status" value="1"/>
</dbReference>
<dbReference type="InterPro" id="IPR017932">
    <property type="entry name" value="GATase_2_dom"/>
</dbReference>
<dbReference type="InterPro" id="IPR017535">
    <property type="entry name" value="Asparagine_synth"/>
</dbReference>
<evidence type="ECO:0000256" key="6">
    <source>
        <dbReference type="ARBA" id="ARBA00022962"/>
    </source>
</evidence>
<keyword evidence="5 9" id="KW-0067">ATP-binding</keyword>
<proteinExistence type="inferred from homology"/>
<dbReference type="PROSITE" id="PS51278">
    <property type="entry name" value="GATASE_TYPE_2"/>
    <property type="match status" value="1"/>
</dbReference>
<dbReference type="EMBL" id="NBYO01000003">
    <property type="protein sequence ID" value="OXS99180.1"/>
    <property type="molecule type" value="Genomic_DNA"/>
</dbReference>
<dbReference type="InterPro" id="IPR033738">
    <property type="entry name" value="AsnB_N"/>
</dbReference>
<dbReference type="PANTHER" id="PTHR43284:SF1">
    <property type="entry name" value="ASPARAGINE SYNTHETASE"/>
    <property type="match status" value="1"/>
</dbReference>
<dbReference type="InterPro" id="IPR014729">
    <property type="entry name" value="Rossmann-like_a/b/a_fold"/>
</dbReference>
<dbReference type="GO" id="GO:0005829">
    <property type="term" value="C:cytosol"/>
    <property type="evidence" value="ECO:0007669"/>
    <property type="project" value="TreeGrafter"/>
</dbReference>
<comment type="pathway">
    <text evidence="1">Amino-acid biosynthesis; L-asparagine biosynthesis; L-asparagine from L-aspartate (L-Gln route): step 1/1.</text>
</comment>
<feature type="binding site" evidence="9">
    <location>
        <position position="293"/>
    </location>
    <ligand>
        <name>ATP</name>
        <dbReference type="ChEBI" id="CHEBI:30616"/>
    </ligand>
</feature>
<feature type="binding site" evidence="9">
    <location>
        <begin position="369"/>
        <end position="370"/>
    </location>
    <ligand>
        <name>ATP</name>
        <dbReference type="ChEBI" id="CHEBI:30616"/>
    </ligand>
</feature>
<keyword evidence="8" id="KW-0061">Asparagine biosynthesis</keyword>
<dbReference type="Gene3D" id="3.40.50.620">
    <property type="entry name" value="HUPs"/>
    <property type="match status" value="1"/>
</dbReference>
<dbReference type="NCBIfam" id="TIGR01536">
    <property type="entry name" value="asn_synth_AEB"/>
    <property type="match status" value="1"/>
</dbReference>
<dbReference type="Proteomes" id="UP000215405">
    <property type="component" value="Unassembled WGS sequence"/>
</dbReference>
<comment type="similarity">
    <text evidence="2">Belongs to the asparagine synthetase family.</text>
</comment>
<dbReference type="InterPro" id="IPR051786">
    <property type="entry name" value="ASN_synthetase/amidase"/>
</dbReference>
<keyword evidence="8" id="KW-0028">Amino-acid biosynthesis</keyword>
<feature type="binding site" evidence="9">
    <location>
        <position position="100"/>
    </location>
    <ligand>
        <name>L-glutamine</name>
        <dbReference type="ChEBI" id="CHEBI:58359"/>
    </ligand>
</feature>
<keyword evidence="4 9" id="KW-0547">Nucleotide-binding</keyword>
<dbReference type="GO" id="GO:0006529">
    <property type="term" value="P:asparagine biosynthetic process"/>
    <property type="evidence" value="ECO:0007669"/>
    <property type="project" value="UniProtKB-KW"/>
</dbReference>
<dbReference type="CDD" id="cd01991">
    <property type="entry name" value="Asn_synthase_B_C"/>
    <property type="match status" value="1"/>
</dbReference>
<dbReference type="EC" id="6.3.5.4" evidence="3"/>
<evidence type="ECO:0000256" key="4">
    <source>
        <dbReference type="ARBA" id="ARBA00022741"/>
    </source>
</evidence>
<reference evidence="12" key="1">
    <citation type="journal article" date="2017" name="Int. J. Syst. Evol. Microbiol.">
        <title>Notoacmeibacter marinus gen. nov., sp. nov., isolated from the gut of a limpet and proposal of Notoacmeibacteraceae fam. nov. in the order Rhizobiales of the class Alphaproteobacteria.</title>
        <authorList>
            <person name="Huang Z."/>
            <person name="Guo F."/>
            <person name="Lai Q."/>
        </authorList>
    </citation>
    <scope>NUCLEOTIDE SEQUENCE [LARGE SCALE GENOMIC DNA]</scope>
    <source>
        <strain evidence="12">XMTR2A4</strain>
    </source>
</reference>
<comment type="catalytic activity">
    <reaction evidence="7">
        <text>L-aspartate + L-glutamine + ATP + H2O = L-asparagine + L-glutamate + AMP + diphosphate + H(+)</text>
        <dbReference type="Rhea" id="RHEA:12228"/>
        <dbReference type="ChEBI" id="CHEBI:15377"/>
        <dbReference type="ChEBI" id="CHEBI:15378"/>
        <dbReference type="ChEBI" id="CHEBI:29985"/>
        <dbReference type="ChEBI" id="CHEBI:29991"/>
        <dbReference type="ChEBI" id="CHEBI:30616"/>
        <dbReference type="ChEBI" id="CHEBI:33019"/>
        <dbReference type="ChEBI" id="CHEBI:58048"/>
        <dbReference type="ChEBI" id="CHEBI:58359"/>
        <dbReference type="ChEBI" id="CHEBI:456215"/>
        <dbReference type="EC" id="6.3.5.4"/>
    </reaction>
</comment>
<dbReference type="InterPro" id="IPR006426">
    <property type="entry name" value="Asn_synth_AEB"/>
</dbReference>
<dbReference type="GO" id="GO:0004066">
    <property type="term" value="F:asparagine synthase (glutamine-hydrolyzing) activity"/>
    <property type="evidence" value="ECO:0007669"/>
    <property type="project" value="UniProtKB-EC"/>
</dbReference>
<dbReference type="GO" id="GO:0005524">
    <property type="term" value="F:ATP binding"/>
    <property type="evidence" value="ECO:0007669"/>
    <property type="project" value="UniProtKB-KW"/>
</dbReference>
<evidence type="ECO:0000256" key="5">
    <source>
        <dbReference type="ARBA" id="ARBA00022840"/>
    </source>
</evidence>
<keyword evidence="12" id="KW-1185">Reference proteome</keyword>
<evidence type="ECO:0000256" key="8">
    <source>
        <dbReference type="PIRSR" id="PIRSR001589-1"/>
    </source>
</evidence>
<evidence type="ECO:0000256" key="2">
    <source>
        <dbReference type="ARBA" id="ARBA00005752"/>
    </source>
</evidence>
<dbReference type="SUPFAM" id="SSF52402">
    <property type="entry name" value="Adenine nucleotide alpha hydrolases-like"/>
    <property type="match status" value="1"/>
</dbReference>
<feature type="domain" description="Glutamine amidotransferase type-2" evidence="10">
    <location>
        <begin position="2"/>
        <end position="214"/>
    </location>
</feature>
<feature type="active site" description="For GATase activity" evidence="8">
    <location>
        <position position="2"/>
    </location>
</feature>
<dbReference type="CDD" id="cd00712">
    <property type="entry name" value="AsnB"/>
    <property type="match status" value="1"/>
</dbReference>
<organism evidence="11 12">
    <name type="scientific">Notoacmeibacter marinus</name>
    <dbReference type="NCBI Taxonomy" id="1876515"/>
    <lineage>
        <taxon>Bacteria</taxon>
        <taxon>Pseudomonadati</taxon>
        <taxon>Pseudomonadota</taxon>
        <taxon>Alphaproteobacteria</taxon>
        <taxon>Hyphomicrobiales</taxon>
        <taxon>Notoacmeibacteraceae</taxon>
        <taxon>Notoacmeibacter</taxon>
    </lineage>
</organism>
<name>A0A231UTM6_9HYPH</name>